<dbReference type="eggNOG" id="KOG1738">
    <property type="taxonomic scope" value="Eukaryota"/>
</dbReference>
<dbReference type="InterPro" id="IPR013761">
    <property type="entry name" value="SAM/pointed_sf"/>
</dbReference>
<feature type="domain" description="SAM" evidence="4">
    <location>
        <begin position="25"/>
        <end position="90"/>
    </location>
</feature>
<dbReference type="PANTHER" id="PTHR12844">
    <property type="entry name" value="CONNECTOR ENCHANCER OF KINASE SUPPRESSOR OF RAS"/>
    <property type="match status" value="1"/>
</dbReference>
<accession>A0A1X7UT73</accession>
<organism evidence="7">
    <name type="scientific">Amphimedon queenslandica</name>
    <name type="common">Sponge</name>
    <dbReference type="NCBI Taxonomy" id="400682"/>
    <lineage>
        <taxon>Eukaryota</taxon>
        <taxon>Metazoa</taxon>
        <taxon>Porifera</taxon>
        <taxon>Demospongiae</taxon>
        <taxon>Heteroscleromorpha</taxon>
        <taxon>Haplosclerida</taxon>
        <taxon>Niphatidae</taxon>
        <taxon>Amphimedon</taxon>
    </lineage>
</organism>
<dbReference type="OMA" id="NEPAVAY"/>
<dbReference type="PROSITE" id="PS50105">
    <property type="entry name" value="SAM_DOMAIN"/>
    <property type="match status" value="1"/>
</dbReference>
<evidence type="ECO:0000259" key="5">
    <source>
        <dbReference type="PROSITE" id="PS50106"/>
    </source>
</evidence>
<feature type="domain" description="PDZ" evidence="5">
    <location>
        <begin position="220"/>
        <end position="301"/>
    </location>
</feature>
<dbReference type="Gene3D" id="2.30.42.10">
    <property type="match status" value="1"/>
</dbReference>
<keyword evidence="8" id="KW-1185">Reference proteome</keyword>
<dbReference type="Gene3D" id="1.10.150.50">
    <property type="entry name" value="Transcription Factor, Ets-1"/>
    <property type="match status" value="1"/>
</dbReference>
<dbReference type="EnsemblMetazoa" id="Aqu2.1.30582_001">
    <property type="protein sequence ID" value="Aqu2.1.30582_001"/>
    <property type="gene ID" value="Aqu2.1.30582"/>
</dbReference>
<dbReference type="AlphaFoldDB" id="A0A1X7UT73"/>
<dbReference type="STRING" id="400682.A0A1X7UT73"/>
<feature type="region of interest" description="Disordered" evidence="2">
    <location>
        <begin position="565"/>
        <end position="592"/>
    </location>
</feature>
<protein>
    <submittedName>
        <fullName evidence="7">Uncharacterized protein</fullName>
    </submittedName>
</protein>
<evidence type="ECO:0000256" key="2">
    <source>
        <dbReference type="SAM" id="MobiDB-lite"/>
    </source>
</evidence>
<feature type="region of interest" description="Disordered" evidence="2">
    <location>
        <begin position="387"/>
        <end position="421"/>
    </location>
</feature>
<dbReference type="Gene3D" id="2.30.29.30">
    <property type="entry name" value="Pleckstrin-homology domain (PH domain)/Phosphotyrosine-binding domain (PTB)"/>
    <property type="match status" value="1"/>
</dbReference>
<dbReference type="EnsemblMetazoa" id="XM_011405885.2">
    <property type="protein sequence ID" value="XP_011404187.1"/>
    <property type="gene ID" value="LOC100631572"/>
</dbReference>
<dbReference type="PROSITE" id="PS51290">
    <property type="entry name" value="CRIC"/>
    <property type="match status" value="1"/>
</dbReference>
<dbReference type="CDD" id="cd13248">
    <property type="entry name" value="PH_PEPP1_2_3"/>
    <property type="match status" value="1"/>
</dbReference>
<feature type="compositionally biased region" description="Polar residues" evidence="2">
    <location>
        <begin position="387"/>
        <end position="403"/>
    </location>
</feature>
<evidence type="ECO:0000259" key="6">
    <source>
        <dbReference type="PROSITE" id="PS51290"/>
    </source>
</evidence>
<gene>
    <name evidence="7" type="primary">100631572</name>
</gene>
<dbReference type="KEGG" id="aqu:100631572"/>
<dbReference type="InterPro" id="IPR036034">
    <property type="entry name" value="PDZ_sf"/>
</dbReference>
<comment type="similarity">
    <text evidence="1">Belongs to the CNKSR family.</text>
</comment>
<dbReference type="SUPFAM" id="SSF47769">
    <property type="entry name" value="SAM/Pointed domain"/>
    <property type="match status" value="1"/>
</dbReference>
<dbReference type="InterPro" id="IPR040392">
    <property type="entry name" value="PKHA4-7_PH"/>
</dbReference>
<dbReference type="InParanoid" id="A0A1X7UT73"/>
<feature type="compositionally biased region" description="Polar residues" evidence="2">
    <location>
        <begin position="304"/>
        <end position="321"/>
    </location>
</feature>
<proteinExistence type="inferred from homology"/>
<feature type="compositionally biased region" description="Polar residues" evidence="2">
    <location>
        <begin position="354"/>
        <end position="363"/>
    </location>
</feature>
<dbReference type="Proteomes" id="UP000007879">
    <property type="component" value="Unassembled WGS sequence"/>
</dbReference>
<evidence type="ECO:0000259" key="4">
    <source>
        <dbReference type="PROSITE" id="PS50105"/>
    </source>
</evidence>
<dbReference type="SUPFAM" id="SSF50156">
    <property type="entry name" value="PDZ domain-like"/>
    <property type="match status" value="1"/>
</dbReference>
<feature type="compositionally biased region" description="Basic and acidic residues" evidence="2">
    <location>
        <begin position="336"/>
        <end position="347"/>
    </location>
</feature>
<reference evidence="8" key="1">
    <citation type="journal article" date="2010" name="Nature">
        <title>The Amphimedon queenslandica genome and the evolution of animal complexity.</title>
        <authorList>
            <person name="Srivastava M."/>
            <person name="Simakov O."/>
            <person name="Chapman J."/>
            <person name="Fahey B."/>
            <person name="Gauthier M.E."/>
            <person name="Mitros T."/>
            <person name="Richards G.S."/>
            <person name="Conaco C."/>
            <person name="Dacre M."/>
            <person name="Hellsten U."/>
            <person name="Larroux C."/>
            <person name="Putnam N.H."/>
            <person name="Stanke M."/>
            <person name="Adamska M."/>
            <person name="Darling A."/>
            <person name="Degnan S.M."/>
            <person name="Oakley T.H."/>
            <person name="Plachetzki D.C."/>
            <person name="Zhai Y."/>
            <person name="Adamski M."/>
            <person name="Calcino A."/>
            <person name="Cummins S.F."/>
            <person name="Goodstein D.M."/>
            <person name="Harris C."/>
            <person name="Jackson D.J."/>
            <person name="Leys S.P."/>
            <person name="Shu S."/>
            <person name="Woodcroft B.J."/>
            <person name="Vervoort M."/>
            <person name="Kosik K.S."/>
            <person name="Manning G."/>
            <person name="Degnan B.M."/>
            <person name="Rokhsar D.S."/>
        </authorList>
    </citation>
    <scope>NUCLEOTIDE SEQUENCE [LARGE SCALE GENOMIC DNA]</scope>
</reference>
<dbReference type="InterPro" id="IPR051566">
    <property type="entry name" value="CNKSR"/>
</dbReference>
<feature type="region of interest" description="Disordered" evidence="2">
    <location>
        <begin position="304"/>
        <end position="364"/>
    </location>
</feature>
<sequence length="592" mass="66043">MAAVEANQVEASMTNSSQYSRVCYWDVNQVSLWIKGLNECLVSHVPQFEAHCITGADLLKLTRSQLEYLKVTQIGHQELLIEAIELLASVDNARSRHTTISLASLLSKRTSQLLKAISSFQRQIEGDDSLLYCIEAGVTVVEAAKFLIGWLDRFPTKLIECYEDFRLQLLSCCMNLARVLDCDDTDFNEVSNVCSQILQLTNDLMTPEQFTKPDSVSLSSVTLIPHLSKGLGFSIQRSRRGALVVSHIEDDSPAARSGKMYEGVELIQINDQNVVSWEVKNVVKSLKASGSEVSLLLRVSDTKISSQTSRRQSADASGNSRHSLERVHTSESFQSFKDETDGRKSDSKAYVSQADDSTNSTGNEPAVAYETKVIGGVVHKIAIQPKSNTKVRSTSGNAKQLSSPVKEPHAVPTSKFSSDEEVEGISNQESSMTIESQSVFFQGDKGLKKKTNPALLIPCFQLKDPDFQGWVHKLGGTGLTPKNWRRRWFVLKNSRIYYYKTPYDIQALGIIDVHGYKAEITSEIKKKNAFTAMKYAARSYYFFTDTVDQMTRWIEVINEKSQLHLDSDDGSFSETNIPGDSIDSSDDKQDDR</sequence>
<dbReference type="Pfam" id="PF00536">
    <property type="entry name" value="SAM_1"/>
    <property type="match status" value="1"/>
</dbReference>
<dbReference type="SMART" id="SM00228">
    <property type="entry name" value="PDZ"/>
    <property type="match status" value="1"/>
</dbReference>
<dbReference type="InterPro" id="IPR017874">
    <property type="entry name" value="CRIC_domain"/>
</dbReference>
<dbReference type="InterPro" id="IPR001849">
    <property type="entry name" value="PH_domain"/>
</dbReference>
<dbReference type="Pfam" id="PF00169">
    <property type="entry name" value="PH"/>
    <property type="match status" value="1"/>
</dbReference>
<dbReference type="PANTHER" id="PTHR12844:SF42">
    <property type="entry name" value="CONNECTOR ENHANCER OF KSR PROTEIN CNK"/>
    <property type="match status" value="1"/>
</dbReference>
<evidence type="ECO:0000313" key="7">
    <source>
        <dbReference type="EnsemblMetazoa" id="Aqu2.1.30582_001"/>
    </source>
</evidence>
<dbReference type="SUPFAM" id="SSF50729">
    <property type="entry name" value="PH domain-like"/>
    <property type="match status" value="1"/>
</dbReference>
<reference evidence="7" key="2">
    <citation type="submission" date="2017-05" db="UniProtKB">
        <authorList>
            <consortium name="EnsemblMetazoa"/>
        </authorList>
    </citation>
    <scope>IDENTIFICATION</scope>
</reference>
<feature type="domain" description="CRIC" evidence="6">
    <location>
        <begin position="98"/>
        <end position="187"/>
    </location>
</feature>
<dbReference type="PROSITE" id="PS50106">
    <property type="entry name" value="PDZ"/>
    <property type="match status" value="1"/>
</dbReference>
<dbReference type="Pfam" id="PF00595">
    <property type="entry name" value="PDZ"/>
    <property type="match status" value="1"/>
</dbReference>
<dbReference type="Pfam" id="PF10534">
    <property type="entry name" value="CRIC_ras_sig"/>
    <property type="match status" value="1"/>
</dbReference>
<dbReference type="OrthoDB" id="74412at2759"/>
<dbReference type="SMART" id="SM00233">
    <property type="entry name" value="PH"/>
    <property type="match status" value="1"/>
</dbReference>
<evidence type="ECO:0000313" key="8">
    <source>
        <dbReference type="Proteomes" id="UP000007879"/>
    </source>
</evidence>
<evidence type="ECO:0000259" key="3">
    <source>
        <dbReference type="PROSITE" id="PS50003"/>
    </source>
</evidence>
<dbReference type="PROSITE" id="PS50003">
    <property type="entry name" value="PH_DOMAIN"/>
    <property type="match status" value="1"/>
</dbReference>
<dbReference type="FunFam" id="2.30.29.30:FF:000286">
    <property type="entry name" value="PH-protein kinase domain containing protein"/>
    <property type="match status" value="1"/>
</dbReference>
<dbReference type="InterPro" id="IPR001478">
    <property type="entry name" value="PDZ"/>
</dbReference>
<name>A0A1X7UT73_AMPQE</name>
<evidence type="ECO:0000256" key="1">
    <source>
        <dbReference type="ARBA" id="ARBA00009498"/>
    </source>
</evidence>
<feature type="domain" description="PH" evidence="3">
    <location>
        <begin position="464"/>
        <end position="562"/>
    </location>
</feature>
<dbReference type="InterPro" id="IPR011993">
    <property type="entry name" value="PH-like_dom_sf"/>
</dbReference>
<dbReference type="InterPro" id="IPR001660">
    <property type="entry name" value="SAM"/>
</dbReference>
<dbReference type="SMART" id="SM00454">
    <property type="entry name" value="SAM"/>
    <property type="match status" value="1"/>
</dbReference>